<organism evidence="1 2">
    <name type="scientific">Streptococcus cristatus</name>
    <dbReference type="NCBI Taxonomy" id="45634"/>
    <lineage>
        <taxon>Bacteria</taxon>
        <taxon>Bacillati</taxon>
        <taxon>Bacillota</taxon>
        <taxon>Bacilli</taxon>
        <taxon>Lactobacillales</taxon>
        <taxon>Streptococcaceae</taxon>
        <taxon>Streptococcus</taxon>
    </lineage>
</organism>
<dbReference type="PATRIC" id="fig|45634.12.peg.1277"/>
<accession>A0A139N1H4</accession>
<evidence type="ECO:0000313" key="1">
    <source>
        <dbReference type="EMBL" id="KXT69581.1"/>
    </source>
</evidence>
<reference evidence="1 2" key="1">
    <citation type="submission" date="2016-01" db="EMBL/GenBank/DDBJ databases">
        <title>Highly variable Streptococcus oralis are common among viridans streptococci isolated from primates.</title>
        <authorList>
            <person name="Denapaite D."/>
            <person name="Rieger M."/>
            <person name="Koendgen S."/>
            <person name="Brueckner R."/>
            <person name="Ochigava I."/>
            <person name="Kappeler P."/>
            <person name="Maetz-Rensing K."/>
            <person name="Leendertz F."/>
            <person name="Hakenbeck R."/>
        </authorList>
    </citation>
    <scope>NUCLEOTIDE SEQUENCE [LARGE SCALE GENOMIC DNA]</scope>
    <source>
        <strain evidence="1 2">DD08</strain>
    </source>
</reference>
<dbReference type="InterPro" id="IPR046004">
    <property type="entry name" value="DUF5960"/>
</dbReference>
<dbReference type="STRING" id="45634.SCRDD08_01226"/>
<proteinExistence type="predicted"/>
<dbReference type="Pfam" id="PF19385">
    <property type="entry name" value="DUF5960"/>
    <property type="match status" value="1"/>
</dbReference>
<name>A0A139N1H4_STRCR</name>
<evidence type="ECO:0000313" key="2">
    <source>
        <dbReference type="Proteomes" id="UP000070377"/>
    </source>
</evidence>
<gene>
    <name evidence="1" type="ORF">SCRDD08_01226</name>
</gene>
<dbReference type="AlphaFoldDB" id="A0A139N1H4"/>
<dbReference type="RefSeq" id="WP_061422853.1">
    <property type="nucleotide sequence ID" value="NZ_KQ969062.1"/>
</dbReference>
<protein>
    <submittedName>
        <fullName evidence="1">Uncharacterized protein</fullName>
    </submittedName>
</protein>
<dbReference type="EMBL" id="LQRD01000044">
    <property type="protein sequence ID" value="KXT69581.1"/>
    <property type="molecule type" value="Genomic_DNA"/>
</dbReference>
<comment type="caution">
    <text evidence="1">The sequence shown here is derived from an EMBL/GenBank/DDBJ whole genome shotgun (WGS) entry which is preliminary data.</text>
</comment>
<dbReference type="Proteomes" id="UP000070377">
    <property type="component" value="Unassembled WGS sequence"/>
</dbReference>
<sequence>MNQLEFHRNELQIDYFSDSYRRFESDFYHYSALDTPLTFLIDDILLFMFKSKKDYFKLNKENAKDHQDHYFIFSIETLDEQKSIRKFAYKKVVCSVKYNKKE</sequence>